<evidence type="ECO:0000256" key="1">
    <source>
        <dbReference type="SAM" id="Phobius"/>
    </source>
</evidence>
<feature type="transmembrane region" description="Helical" evidence="1">
    <location>
        <begin position="168"/>
        <end position="190"/>
    </location>
</feature>
<keyword evidence="3" id="KW-1185">Reference proteome</keyword>
<comment type="caution">
    <text evidence="2">The sequence shown here is derived from an EMBL/GenBank/DDBJ whole genome shotgun (WGS) entry which is preliminary data.</text>
</comment>
<dbReference type="OrthoDB" id="270162at2"/>
<keyword evidence="1" id="KW-0472">Membrane</keyword>
<dbReference type="Proteomes" id="UP000295375">
    <property type="component" value="Unassembled WGS sequence"/>
</dbReference>
<keyword evidence="1" id="KW-1133">Transmembrane helix</keyword>
<dbReference type="EMBL" id="SNYM01000029">
    <property type="protein sequence ID" value="TDQ43419.1"/>
    <property type="molecule type" value="Genomic_DNA"/>
</dbReference>
<reference evidence="2 3" key="1">
    <citation type="submission" date="2019-03" db="EMBL/GenBank/DDBJ databases">
        <title>Genomic Encyclopedia of Type Strains, Phase IV (KMG-IV): sequencing the most valuable type-strain genomes for metagenomic binning, comparative biology and taxonomic classification.</title>
        <authorList>
            <person name="Goeker M."/>
        </authorList>
    </citation>
    <scope>NUCLEOTIDE SEQUENCE [LARGE SCALE GENOMIC DNA]</scope>
    <source>
        <strain evidence="2 3">DSM 103792</strain>
    </source>
</reference>
<accession>A0A4R6UE67</accession>
<organism evidence="2 3">
    <name type="scientific">Permianibacter aggregans</name>
    <dbReference type="NCBI Taxonomy" id="1510150"/>
    <lineage>
        <taxon>Bacteria</taxon>
        <taxon>Pseudomonadati</taxon>
        <taxon>Pseudomonadota</taxon>
        <taxon>Gammaproteobacteria</taxon>
        <taxon>Pseudomonadales</taxon>
        <taxon>Pseudomonadaceae</taxon>
        <taxon>Permianibacter</taxon>
    </lineage>
</organism>
<dbReference type="AlphaFoldDB" id="A0A4R6UE67"/>
<feature type="transmembrane region" description="Helical" evidence="1">
    <location>
        <begin position="90"/>
        <end position="109"/>
    </location>
</feature>
<gene>
    <name evidence="2" type="ORF">EV696_1299</name>
</gene>
<evidence type="ECO:0000313" key="2">
    <source>
        <dbReference type="EMBL" id="TDQ43419.1"/>
    </source>
</evidence>
<feature type="transmembrane region" description="Helical" evidence="1">
    <location>
        <begin position="196"/>
        <end position="214"/>
    </location>
</feature>
<dbReference type="InterPro" id="IPR010699">
    <property type="entry name" value="DUF1275"/>
</dbReference>
<evidence type="ECO:0000313" key="3">
    <source>
        <dbReference type="Proteomes" id="UP000295375"/>
    </source>
</evidence>
<dbReference type="PANTHER" id="PTHR37314:SF4">
    <property type="entry name" value="UPF0700 TRANSMEMBRANE PROTEIN YOAK"/>
    <property type="match status" value="1"/>
</dbReference>
<dbReference type="Pfam" id="PF06912">
    <property type="entry name" value="DUF1275"/>
    <property type="match status" value="1"/>
</dbReference>
<dbReference type="RefSeq" id="WP_133593619.1">
    <property type="nucleotide sequence ID" value="NZ_CP037953.1"/>
</dbReference>
<sequence length="229" mass="24308">MIRKLPRWVEIGGFCLALIAGAVNAIGLLGFAHQAVSHLTGTSTLLSVALFHQQWPQVLHLGLIVVFFVLGAVLSGALINNAVLQLGRRYAVALFVEAAMLLLAIPLLMDASPWGHWLASAACGLQNGMVSTYSGAVVRTTHVSGLFTDLGTMLGESLRGHVLDRRRALLYLILISGFLVGGIIGAAGFIDYGFNALAIPALAAALLAIIVLIWRHFSRQSLPAPRAPD</sequence>
<name>A0A4R6UE67_9GAMM</name>
<protein>
    <submittedName>
        <fullName evidence="2">Uncharacterized membrane protein YoaK (UPF0700 family)</fullName>
    </submittedName>
</protein>
<keyword evidence="1" id="KW-0812">Transmembrane</keyword>
<proteinExistence type="predicted"/>
<dbReference type="PANTHER" id="PTHR37314">
    <property type="entry name" value="SLR0142 PROTEIN"/>
    <property type="match status" value="1"/>
</dbReference>
<feature type="transmembrane region" description="Helical" evidence="1">
    <location>
        <begin position="58"/>
        <end position="78"/>
    </location>
</feature>